<comment type="caution">
    <text evidence="1">The sequence shown here is derived from an EMBL/GenBank/DDBJ whole genome shotgun (WGS) entry which is preliminary data.</text>
</comment>
<evidence type="ECO:0000313" key="2">
    <source>
        <dbReference type="Proteomes" id="UP001281147"/>
    </source>
</evidence>
<keyword evidence="2" id="KW-1185">Reference proteome</keyword>
<reference evidence="1" key="1">
    <citation type="submission" date="2023-07" db="EMBL/GenBank/DDBJ databases">
        <title>Black Yeasts Isolated from many extreme environments.</title>
        <authorList>
            <person name="Coleine C."/>
            <person name="Stajich J.E."/>
            <person name="Selbmann L."/>
        </authorList>
    </citation>
    <scope>NUCLEOTIDE SEQUENCE</scope>
    <source>
        <strain evidence="1">CCFEE 5714</strain>
    </source>
</reference>
<gene>
    <name evidence="1" type="primary">TFC4_1</name>
    <name evidence="1" type="ORF">LTR37_004920</name>
</gene>
<dbReference type="Proteomes" id="UP001281147">
    <property type="component" value="Unassembled WGS sequence"/>
</dbReference>
<proteinExistence type="predicted"/>
<name>A0ACC3NM08_9PEZI</name>
<evidence type="ECO:0000313" key="1">
    <source>
        <dbReference type="EMBL" id="KAK3718703.1"/>
    </source>
</evidence>
<organism evidence="1 2">
    <name type="scientific">Vermiconidia calcicola</name>
    <dbReference type="NCBI Taxonomy" id="1690605"/>
    <lineage>
        <taxon>Eukaryota</taxon>
        <taxon>Fungi</taxon>
        <taxon>Dikarya</taxon>
        <taxon>Ascomycota</taxon>
        <taxon>Pezizomycotina</taxon>
        <taxon>Dothideomycetes</taxon>
        <taxon>Dothideomycetidae</taxon>
        <taxon>Mycosphaerellales</taxon>
        <taxon>Extremaceae</taxon>
        <taxon>Vermiconidia</taxon>
    </lineage>
</organism>
<sequence>MQDRLAQSYPDPESTPSTPYPSLPQSGYTLPSDQVSSQVIDTPAPKPVANGSGFTTLADYFNLGERALWNLNRLARNVDQRHRWNDRATENGQYGNRPSTADTSSPQVSSSQDLSALPGYHFLPDEDANDIPDSRDSLTNGNDLTQSDRDATTTQERGDTRGRAKGRGGWKRALKGTEHADLFKTPRLPAGARGFAKRGRPRGRGRGGTRKAKAQPDDPEPEVKALVNQAIEAFINNDLEAAVAHASEAIQKNPEVMQPHMLVSQVREAQGLELESIHALSAAATVARDAQLWVDVANRLWKLRENDRSREDTEAVLHCLGQALKHDNAHIEAHETRLRLYWENKSWNKARKECKHLAMLCPDNLDLLQEYAELCGVTTFSEDLRGAVELYEKAFDRFADQDTFGDAEKQWTHLNVYLDLINKIGDPRKGVYQLRRIARWFLGRREDAFWDAYVEDDREYDETHERRYIDPQFHRVSRDSWRYGEGLQLELRVKLGLFRLQMGVRYHTEAFKHLEHLRRLTDAEQIADYFDLFLEVATVFRALSMYGAAVEFYDRLKIVPELLDRDFWMHLARCCREIGRNDDAEKCYLTIVEADPENIIARIGLVKLYEATSRSMKALTTANEIIRLGRADELYRQQLATYVTAAKGMEEKNRPPKPAPTRRRHSRQLSTAQAEHDEGVAAGSSSEVPNAKNAPAKGAPAAIQLERPDNFMDESSDSEDLDDAGGDLMLQTDAEQEPSFRRGADYLNSLKEQKSRVSANYQKVCELRPLVDPKTNDDATQRWIQHAKKMAGDFRLMPEFYPSRSGDKVFTGLRTGLDTSNRKLIGEMEALKARVQQDVETSNGTDTTIGATGSTTGEFHEIPFHEWHRILSTLALLYAELVDQDKCYDLLKRVLIPANVFQQDPVLMNATLAVCLCCVLMFNDSKFMTEIARRYDRQCSSTAVSRLVAASGRLGHGDAYFDDKGAQRWASKVVEEQDYLAMTPDQRSRVDWGKAANRLEEKLKKSGFDGEELDVGVLTSYAHKAGTSQHGRSNVALPYLFRALALQPENVVINLSIATTYIANAMSKSTQNKQAETAQAHAFLHRYYDLRVATGKACHLQEAEYNLGRGLHQLNMPHLAVPKYEKVLKLSQEVQKENGRGAQENGWETEDFAQEAAFALRDMFLVAGNDEAAQAITEEWLVM</sequence>
<dbReference type="EMBL" id="JAUTXU010000030">
    <property type="protein sequence ID" value="KAK3718703.1"/>
    <property type="molecule type" value="Genomic_DNA"/>
</dbReference>
<accession>A0ACC3NM08</accession>
<protein>
    <submittedName>
        <fullName evidence="1">Transcription factor TFIIIC subunit tfc4</fullName>
    </submittedName>
</protein>